<comment type="caution">
    <text evidence="14">The sequence shown here is derived from an EMBL/GenBank/DDBJ whole genome shotgun (WGS) entry which is preliminary data.</text>
</comment>
<dbReference type="RefSeq" id="WP_179725739.1">
    <property type="nucleotide sequence ID" value="NZ_BAABEF010000001.1"/>
</dbReference>
<evidence type="ECO:0000259" key="13">
    <source>
        <dbReference type="Pfam" id="PF02581"/>
    </source>
</evidence>
<proteinExistence type="inferred from homology"/>
<dbReference type="EMBL" id="JACCBF010000001">
    <property type="protein sequence ID" value="NYD29354.1"/>
    <property type="molecule type" value="Genomic_DNA"/>
</dbReference>
<dbReference type="InterPro" id="IPR034291">
    <property type="entry name" value="TMP_synthase"/>
</dbReference>
<evidence type="ECO:0000256" key="11">
    <source>
        <dbReference type="RuleBase" id="RU003826"/>
    </source>
</evidence>
<comment type="cofactor">
    <cofactor evidence="10">
        <name>Mg(2+)</name>
        <dbReference type="ChEBI" id="CHEBI:18420"/>
    </cofactor>
    <text evidence="10">Binds 1 Mg(2+) ion per subunit.</text>
</comment>
<feature type="domain" description="Thiamine phosphate synthase/TenI" evidence="13">
    <location>
        <begin position="4"/>
        <end position="170"/>
    </location>
</feature>
<feature type="binding site" evidence="10">
    <location>
        <begin position="22"/>
        <end position="26"/>
    </location>
    <ligand>
        <name>4-amino-2-methyl-5-(diphosphooxymethyl)pyrimidine</name>
        <dbReference type="ChEBI" id="CHEBI:57841"/>
    </ligand>
</feature>
<sequence length="194" mass="20469">MSDERQISFAHHLVDAGIDGFQVRAKQSSARDMTRMTRKLIDEVRPRSIPVLVNDRLDVALAVDADGVHLGQDDLAVAEARRLAPWMMIGATCRTREDVVRAEGSGADYAGIGPLFPSTSKADLPEPLGQQNLEPAVGVLPLIGIGGINQGRASAVVNSGAHGIAVISAIWDAPDPINAARDLAVALAKAQVIL</sequence>
<accession>A0A852RMU2</accession>
<keyword evidence="15" id="KW-1185">Reference proteome</keyword>
<dbReference type="GO" id="GO:0009229">
    <property type="term" value="P:thiamine diphosphate biosynthetic process"/>
    <property type="evidence" value="ECO:0007669"/>
    <property type="project" value="UniProtKB-UniRule"/>
</dbReference>
<evidence type="ECO:0000256" key="3">
    <source>
        <dbReference type="ARBA" id="ARBA00022679"/>
    </source>
</evidence>
<keyword evidence="5 10" id="KW-0460">Magnesium</keyword>
<dbReference type="GO" id="GO:0004789">
    <property type="term" value="F:thiamine-phosphate diphosphorylase activity"/>
    <property type="evidence" value="ECO:0007669"/>
    <property type="project" value="UniProtKB-UniRule"/>
</dbReference>
<dbReference type="PANTHER" id="PTHR20857:SF15">
    <property type="entry name" value="THIAMINE-PHOSPHATE SYNTHASE"/>
    <property type="match status" value="1"/>
</dbReference>
<feature type="binding site" evidence="10">
    <location>
        <position position="92"/>
    </location>
    <ligand>
        <name>4-amino-2-methyl-5-(diphosphooxymethyl)pyrimidine</name>
        <dbReference type="ChEBI" id="CHEBI:57841"/>
    </ligand>
</feature>
<dbReference type="InterPro" id="IPR022998">
    <property type="entry name" value="ThiamineP_synth_TenI"/>
</dbReference>
<feature type="binding site" evidence="10">
    <location>
        <position position="121"/>
    </location>
    <ligand>
        <name>4-amino-2-methyl-5-(diphosphooxymethyl)pyrimidine</name>
        <dbReference type="ChEBI" id="CHEBI:57841"/>
    </ligand>
</feature>
<feature type="binding site" evidence="10">
    <location>
        <begin position="167"/>
        <end position="168"/>
    </location>
    <ligand>
        <name>2-[(2R,5Z)-2-carboxy-4-methylthiazol-5(2H)-ylidene]ethyl phosphate</name>
        <dbReference type="ChEBI" id="CHEBI:62899"/>
    </ligand>
</feature>
<keyword evidence="4 10" id="KW-0479">Metal-binding</keyword>
<dbReference type="HAMAP" id="MF_00097">
    <property type="entry name" value="TMP_synthase"/>
    <property type="match status" value="1"/>
</dbReference>
<comment type="function">
    <text evidence="1 10">Condenses 4-methyl-5-(beta-hydroxyethyl)thiazole monophosphate (THZ-P) and 2-methyl-4-amino-5-hydroxymethyl pyrimidine pyrophosphate (HMP-PP) to form thiamine monophosphate (TMP).</text>
</comment>
<dbReference type="EC" id="2.5.1.3" evidence="10"/>
<evidence type="ECO:0000256" key="2">
    <source>
        <dbReference type="ARBA" id="ARBA00005165"/>
    </source>
</evidence>
<organism evidence="14 15">
    <name type="scientific">Nocardioides kongjuensis</name>
    <dbReference type="NCBI Taxonomy" id="349522"/>
    <lineage>
        <taxon>Bacteria</taxon>
        <taxon>Bacillati</taxon>
        <taxon>Actinomycetota</taxon>
        <taxon>Actinomycetes</taxon>
        <taxon>Propionibacteriales</taxon>
        <taxon>Nocardioidaceae</taxon>
        <taxon>Nocardioides</taxon>
    </lineage>
</organism>
<dbReference type="InterPro" id="IPR036206">
    <property type="entry name" value="ThiamineP_synth_sf"/>
</dbReference>
<dbReference type="UniPathway" id="UPA00060">
    <property type="reaction ID" value="UER00141"/>
</dbReference>
<evidence type="ECO:0000256" key="5">
    <source>
        <dbReference type="ARBA" id="ARBA00022842"/>
    </source>
</evidence>
<comment type="catalytic activity">
    <reaction evidence="9 10 11">
        <text>2-[(2R,5Z)-2-carboxy-4-methylthiazol-5(2H)-ylidene]ethyl phosphate + 4-amino-2-methyl-5-(diphosphooxymethyl)pyrimidine + 2 H(+) = thiamine phosphate + CO2 + diphosphate</text>
        <dbReference type="Rhea" id="RHEA:47844"/>
        <dbReference type="ChEBI" id="CHEBI:15378"/>
        <dbReference type="ChEBI" id="CHEBI:16526"/>
        <dbReference type="ChEBI" id="CHEBI:33019"/>
        <dbReference type="ChEBI" id="CHEBI:37575"/>
        <dbReference type="ChEBI" id="CHEBI:57841"/>
        <dbReference type="ChEBI" id="CHEBI:62899"/>
        <dbReference type="EC" id="2.5.1.3"/>
    </reaction>
</comment>
<evidence type="ECO:0000256" key="4">
    <source>
        <dbReference type="ARBA" id="ARBA00022723"/>
    </source>
</evidence>
<feature type="binding site" evidence="10">
    <location>
        <position position="74"/>
    </location>
    <ligand>
        <name>Mg(2+)</name>
        <dbReference type="ChEBI" id="CHEBI:18420"/>
    </ligand>
</feature>
<dbReference type="Pfam" id="PF02581">
    <property type="entry name" value="TMP-TENI"/>
    <property type="match status" value="1"/>
</dbReference>
<evidence type="ECO:0000256" key="1">
    <source>
        <dbReference type="ARBA" id="ARBA00003814"/>
    </source>
</evidence>
<reference evidence="14 15" key="1">
    <citation type="submission" date="2020-07" db="EMBL/GenBank/DDBJ databases">
        <title>Sequencing the genomes of 1000 actinobacteria strains.</title>
        <authorList>
            <person name="Klenk H.-P."/>
        </authorList>
    </citation>
    <scope>NUCLEOTIDE SEQUENCE [LARGE SCALE GENOMIC DNA]</scope>
    <source>
        <strain evidence="14 15">DSM 19082</strain>
    </source>
</reference>
<evidence type="ECO:0000256" key="10">
    <source>
        <dbReference type="HAMAP-Rule" id="MF_00097"/>
    </source>
</evidence>
<evidence type="ECO:0000313" key="14">
    <source>
        <dbReference type="EMBL" id="NYD29354.1"/>
    </source>
</evidence>
<protein>
    <recommendedName>
        <fullName evidence="10">Thiamine-phosphate synthase</fullName>
        <shortName evidence="10">TP synthase</shortName>
        <shortName evidence="10">TPS</shortName>
        <ecNumber evidence="10">2.5.1.3</ecNumber>
    </recommendedName>
    <alternativeName>
        <fullName evidence="10">Thiamine-phosphate pyrophosphorylase</fullName>
        <shortName evidence="10">TMP pyrophosphorylase</shortName>
        <shortName evidence="10">TMP-PPase</shortName>
    </alternativeName>
</protein>
<dbReference type="GO" id="GO:0009228">
    <property type="term" value="P:thiamine biosynthetic process"/>
    <property type="evidence" value="ECO:0007669"/>
    <property type="project" value="UniProtKB-KW"/>
</dbReference>
<feature type="binding site" evidence="10">
    <location>
        <position position="55"/>
    </location>
    <ligand>
        <name>Mg(2+)</name>
        <dbReference type="ChEBI" id="CHEBI:18420"/>
    </ligand>
</feature>
<keyword evidence="6 10" id="KW-0784">Thiamine biosynthesis</keyword>
<dbReference type="InterPro" id="IPR013785">
    <property type="entry name" value="Aldolase_TIM"/>
</dbReference>
<dbReference type="GO" id="GO:0000287">
    <property type="term" value="F:magnesium ion binding"/>
    <property type="evidence" value="ECO:0007669"/>
    <property type="project" value="UniProtKB-UniRule"/>
</dbReference>
<dbReference type="Proteomes" id="UP000582231">
    <property type="component" value="Unassembled WGS sequence"/>
</dbReference>
<feature type="binding site" evidence="10">
    <location>
        <begin position="118"/>
        <end position="120"/>
    </location>
    <ligand>
        <name>2-[(2R,5Z)-2-carboxy-4-methylthiazol-5(2H)-ylidene]ethyl phosphate</name>
        <dbReference type="ChEBI" id="CHEBI:62899"/>
    </ligand>
</feature>
<evidence type="ECO:0000256" key="8">
    <source>
        <dbReference type="ARBA" id="ARBA00047851"/>
    </source>
</evidence>
<evidence type="ECO:0000256" key="9">
    <source>
        <dbReference type="ARBA" id="ARBA00047883"/>
    </source>
</evidence>
<evidence type="ECO:0000256" key="7">
    <source>
        <dbReference type="ARBA" id="ARBA00047334"/>
    </source>
</evidence>
<dbReference type="CDD" id="cd00564">
    <property type="entry name" value="TMP_TenI"/>
    <property type="match status" value="1"/>
</dbReference>
<evidence type="ECO:0000313" key="15">
    <source>
        <dbReference type="Proteomes" id="UP000582231"/>
    </source>
</evidence>
<comment type="similarity">
    <text evidence="10 11">Belongs to the thiamine-phosphate synthase family.</text>
</comment>
<evidence type="ECO:0000256" key="12">
    <source>
        <dbReference type="RuleBase" id="RU004253"/>
    </source>
</evidence>
<dbReference type="GO" id="GO:0005737">
    <property type="term" value="C:cytoplasm"/>
    <property type="evidence" value="ECO:0007669"/>
    <property type="project" value="TreeGrafter"/>
</dbReference>
<feature type="binding site" evidence="10">
    <location>
        <position position="147"/>
    </location>
    <ligand>
        <name>2-[(2R,5Z)-2-carboxy-4-methylthiazol-5(2H)-ylidene]ethyl phosphate</name>
        <dbReference type="ChEBI" id="CHEBI:62899"/>
    </ligand>
</feature>
<dbReference type="SUPFAM" id="SSF51391">
    <property type="entry name" value="Thiamin phosphate synthase"/>
    <property type="match status" value="1"/>
</dbReference>
<dbReference type="NCBIfam" id="TIGR00693">
    <property type="entry name" value="thiE"/>
    <property type="match status" value="1"/>
</dbReference>
<dbReference type="PANTHER" id="PTHR20857">
    <property type="entry name" value="THIAMINE-PHOSPHATE PYROPHOSPHORYLASE"/>
    <property type="match status" value="1"/>
</dbReference>
<comment type="pathway">
    <text evidence="2 10 12">Cofactor biosynthesis; thiamine diphosphate biosynthesis; thiamine phosphate from 4-amino-2-methyl-5-diphosphomethylpyrimidine and 4-methyl-5-(2-phosphoethyl)-thiazole: step 1/1.</text>
</comment>
<name>A0A852RMU2_9ACTN</name>
<gene>
    <name evidence="10" type="primary">thiE</name>
    <name evidence="14" type="ORF">BJ958_000900</name>
</gene>
<comment type="catalytic activity">
    <reaction evidence="7 10 11">
        <text>4-methyl-5-(2-phosphooxyethyl)-thiazole + 4-amino-2-methyl-5-(diphosphooxymethyl)pyrimidine + H(+) = thiamine phosphate + diphosphate</text>
        <dbReference type="Rhea" id="RHEA:22328"/>
        <dbReference type="ChEBI" id="CHEBI:15378"/>
        <dbReference type="ChEBI" id="CHEBI:33019"/>
        <dbReference type="ChEBI" id="CHEBI:37575"/>
        <dbReference type="ChEBI" id="CHEBI:57841"/>
        <dbReference type="ChEBI" id="CHEBI:58296"/>
        <dbReference type="EC" id="2.5.1.3"/>
    </reaction>
</comment>
<dbReference type="Gene3D" id="3.20.20.70">
    <property type="entry name" value="Aldolase class I"/>
    <property type="match status" value="1"/>
</dbReference>
<feature type="binding site" evidence="10">
    <location>
        <position position="54"/>
    </location>
    <ligand>
        <name>4-amino-2-methyl-5-(diphosphooxymethyl)pyrimidine</name>
        <dbReference type="ChEBI" id="CHEBI:57841"/>
    </ligand>
</feature>
<comment type="catalytic activity">
    <reaction evidence="8 10 11">
        <text>2-(2-carboxy-4-methylthiazol-5-yl)ethyl phosphate + 4-amino-2-methyl-5-(diphosphooxymethyl)pyrimidine + 2 H(+) = thiamine phosphate + CO2 + diphosphate</text>
        <dbReference type="Rhea" id="RHEA:47848"/>
        <dbReference type="ChEBI" id="CHEBI:15378"/>
        <dbReference type="ChEBI" id="CHEBI:16526"/>
        <dbReference type="ChEBI" id="CHEBI:33019"/>
        <dbReference type="ChEBI" id="CHEBI:37575"/>
        <dbReference type="ChEBI" id="CHEBI:57841"/>
        <dbReference type="ChEBI" id="CHEBI:62890"/>
        <dbReference type="EC" id="2.5.1.3"/>
    </reaction>
</comment>
<evidence type="ECO:0000256" key="6">
    <source>
        <dbReference type="ARBA" id="ARBA00022977"/>
    </source>
</evidence>
<keyword evidence="3 10" id="KW-0808">Transferase</keyword>
<dbReference type="AlphaFoldDB" id="A0A852RMU2"/>